<keyword evidence="5" id="KW-1133">Transmembrane helix</keyword>
<evidence type="ECO:0000256" key="3">
    <source>
        <dbReference type="PROSITE-ProRule" id="PRU00221"/>
    </source>
</evidence>
<dbReference type="SMART" id="SM00320">
    <property type="entry name" value="WD40"/>
    <property type="match status" value="5"/>
</dbReference>
<dbReference type="PANTHER" id="PTHR19879:SF9">
    <property type="entry name" value="TRANSCRIPTION INITIATION FACTOR TFIID SUBUNIT 5"/>
    <property type="match status" value="1"/>
</dbReference>
<dbReference type="InterPro" id="IPR015943">
    <property type="entry name" value="WD40/YVTN_repeat-like_dom_sf"/>
</dbReference>
<dbReference type="SUPFAM" id="SSF69322">
    <property type="entry name" value="Tricorn protease domain 2"/>
    <property type="match status" value="1"/>
</dbReference>
<dbReference type="Gene3D" id="2.130.10.10">
    <property type="entry name" value="YVTN repeat-like/Quinoprotein amine dehydrogenase"/>
    <property type="match status" value="2"/>
</dbReference>
<feature type="transmembrane region" description="Helical" evidence="5">
    <location>
        <begin position="399"/>
        <end position="421"/>
    </location>
</feature>
<dbReference type="EMBL" id="JBITYT010000011">
    <property type="protein sequence ID" value="MFI9122547.1"/>
    <property type="molecule type" value="Genomic_DNA"/>
</dbReference>
<evidence type="ECO:0008006" key="8">
    <source>
        <dbReference type="Google" id="ProtNLM"/>
    </source>
</evidence>
<evidence type="ECO:0000256" key="4">
    <source>
        <dbReference type="SAM" id="MobiDB-lite"/>
    </source>
</evidence>
<sequence>MADGPSAALDVGALLDGPRLPLGNERAQARQELLSTSQPALAYLCARVAAEDVAALRVLRDGRTQVHALLTPRAAARTSVLALADHPPYRPARESEPGLSQALRASAAMGLALVDDADRAPEELAVGVRWLRHSWTVLPSADGPASALLDRVLSGPGPGAAAGHPARIRRLVEGLGAEDRDLALPVLLRLLTLDGALPGPRPVASAGVLFDGGDTGVRGTLGVAVLPEGPPALVPDPRTMSGFRAEEKFHGSLRNAWAAAGGRIRGTVLWSLTDNEGVTAMVSDSSLGCAFAVLLDEVRKQGGGRVRRAVAVRRVNPRTALVGAVDGFPEGRLVGVGGYEQKLRVAANGQTVVLPEDDLPTAREVWEDDRAALLKGAGTVAEAAKAARTADLRTLVRSGASAIAVLVALVLVVGAAAYWLWDLGRERERRALAADLVAEALTRRATEPRLAGLLALAGQRIDPGTPNAEQAMRDVLETNSGLRLAWKASPGSVDSVAVDDERHRVYTTGDDPYLKSWDLRTGKALGRVPGRVGGLVYSPEAGLLAAGAEDGIRLYSAQGPVPEPIATLPEPSCAGPDTHRVATAFTERGGRLVEVRNDGTIAQFDVLTREESDCRRAGPGGSSQAHWRVVDAALAPAPWHSGRLPGEERAVLLLDENRVVSVGLDTHGVESEIGSEDVPGRASAVGADAELVVLATPRGVFAWDRQRKRPLDHPVGGLADPPKVMIEHNGSVVVAGDAGTALVPLGTGGSAASSRGLERPRGGAAGAAAVGELFTVVAAGRDGWVGVLDRRPGPLGMLPGEASSTATFDADGSLLLTDVSGNLSHGLRRVRPDPLAYQRNPAAAEYPVLTEYRSKGHYINDAASSPAYVAAAGQLDGAAKIVVWRRDGTLLQGLEPPGADRGTASGAHRIAVGVGFVPGEDLLVARHVDGPLYLWSTRTWKPVGTIPLGASEGLGLTLHESRPLALALERPGADDARLVLVDLVTRTTRAVDAPGVHRFAWSRDGSRVALLGLDNTVRLLDADLRDTGAPLRLTGAVNAPSSIALSPDGGRVAVGYADRVTVRDTATGDLALPELRVSGTDGIIHLRWSPDGEVLAGITRTSRGREGDRPPGPVELWRVGTVDWGEVLCRWTGSGLTPEEWNEHVGPTEDYTDLCEEKK</sequence>
<evidence type="ECO:0000256" key="2">
    <source>
        <dbReference type="ARBA" id="ARBA00022737"/>
    </source>
</evidence>
<accession>A0ABW8CY91</accession>
<protein>
    <recommendedName>
        <fullName evidence="8">WD40 repeat domain-containing protein</fullName>
    </recommendedName>
</protein>
<gene>
    <name evidence="6" type="ORF">ACIGW0_24700</name>
</gene>
<evidence type="ECO:0000256" key="1">
    <source>
        <dbReference type="ARBA" id="ARBA00022574"/>
    </source>
</evidence>
<name>A0ABW8CY91_STRBI</name>
<keyword evidence="5" id="KW-0472">Membrane</keyword>
<dbReference type="Proteomes" id="UP001614391">
    <property type="component" value="Unassembled WGS sequence"/>
</dbReference>
<dbReference type="InterPro" id="IPR036322">
    <property type="entry name" value="WD40_repeat_dom_sf"/>
</dbReference>
<proteinExistence type="predicted"/>
<dbReference type="PANTHER" id="PTHR19879">
    <property type="entry name" value="TRANSCRIPTION INITIATION FACTOR TFIID"/>
    <property type="match status" value="1"/>
</dbReference>
<feature type="compositionally biased region" description="Acidic residues" evidence="4">
    <location>
        <begin position="1150"/>
        <end position="1159"/>
    </location>
</feature>
<dbReference type="SUPFAM" id="SSF50978">
    <property type="entry name" value="WD40 repeat-like"/>
    <property type="match status" value="1"/>
</dbReference>
<feature type="region of interest" description="Disordered" evidence="4">
    <location>
        <begin position="1140"/>
        <end position="1159"/>
    </location>
</feature>
<evidence type="ECO:0000313" key="6">
    <source>
        <dbReference type="EMBL" id="MFI9122547.1"/>
    </source>
</evidence>
<evidence type="ECO:0000256" key="5">
    <source>
        <dbReference type="SAM" id="Phobius"/>
    </source>
</evidence>
<dbReference type="InterPro" id="IPR019775">
    <property type="entry name" value="WD40_repeat_CS"/>
</dbReference>
<dbReference type="RefSeq" id="WP_399618600.1">
    <property type="nucleotide sequence ID" value="NZ_JBITYT010000011.1"/>
</dbReference>
<keyword evidence="1 3" id="KW-0853">WD repeat</keyword>
<keyword evidence="2" id="KW-0677">Repeat</keyword>
<organism evidence="6 7">
    <name type="scientific">Streptomyces bikiniensis</name>
    <dbReference type="NCBI Taxonomy" id="1896"/>
    <lineage>
        <taxon>Bacteria</taxon>
        <taxon>Bacillati</taxon>
        <taxon>Actinomycetota</taxon>
        <taxon>Actinomycetes</taxon>
        <taxon>Kitasatosporales</taxon>
        <taxon>Streptomycetaceae</taxon>
        <taxon>Streptomyces</taxon>
    </lineage>
</organism>
<keyword evidence="5" id="KW-0812">Transmembrane</keyword>
<dbReference type="InterPro" id="IPR001680">
    <property type="entry name" value="WD40_rpt"/>
</dbReference>
<comment type="caution">
    <text evidence="6">The sequence shown here is derived from an EMBL/GenBank/DDBJ whole genome shotgun (WGS) entry which is preliminary data.</text>
</comment>
<dbReference type="PROSITE" id="PS50082">
    <property type="entry name" value="WD_REPEATS_2"/>
    <property type="match status" value="1"/>
</dbReference>
<keyword evidence="7" id="KW-1185">Reference proteome</keyword>
<feature type="repeat" description="WD" evidence="3">
    <location>
        <begin position="486"/>
        <end position="527"/>
    </location>
</feature>
<evidence type="ECO:0000313" key="7">
    <source>
        <dbReference type="Proteomes" id="UP001614391"/>
    </source>
</evidence>
<dbReference type="PROSITE" id="PS00678">
    <property type="entry name" value="WD_REPEATS_1"/>
    <property type="match status" value="1"/>
</dbReference>
<reference evidence="6 7" key="1">
    <citation type="submission" date="2024-10" db="EMBL/GenBank/DDBJ databases">
        <title>The Natural Products Discovery Center: Release of the First 8490 Sequenced Strains for Exploring Actinobacteria Biosynthetic Diversity.</title>
        <authorList>
            <person name="Kalkreuter E."/>
            <person name="Kautsar S.A."/>
            <person name="Yang D."/>
            <person name="Bader C.D."/>
            <person name="Teijaro C.N."/>
            <person name="Fluegel L."/>
            <person name="Davis C.M."/>
            <person name="Simpson J.R."/>
            <person name="Lauterbach L."/>
            <person name="Steele A.D."/>
            <person name="Gui C."/>
            <person name="Meng S."/>
            <person name="Li G."/>
            <person name="Viehrig K."/>
            <person name="Ye F."/>
            <person name="Su P."/>
            <person name="Kiefer A.F."/>
            <person name="Nichols A."/>
            <person name="Cepeda A.J."/>
            <person name="Yan W."/>
            <person name="Fan B."/>
            <person name="Jiang Y."/>
            <person name="Adhikari A."/>
            <person name="Zheng C.-J."/>
            <person name="Schuster L."/>
            <person name="Cowan T.M."/>
            <person name="Smanski M.J."/>
            <person name="Chevrette M.G."/>
            <person name="De Carvalho L.P.S."/>
            <person name="Shen B."/>
        </authorList>
    </citation>
    <scope>NUCLEOTIDE SEQUENCE [LARGE SCALE GENOMIC DNA]</scope>
    <source>
        <strain evidence="6 7">NPDC053346</strain>
    </source>
</reference>